<gene>
    <name evidence="1" type="ORF">AB1Y20_010081</name>
</gene>
<dbReference type="EMBL" id="JBGBPQ010000002">
    <property type="protein sequence ID" value="KAL1528749.1"/>
    <property type="molecule type" value="Genomic_DNA"/>
</dbReference>
<keyword evidence="2" id="KW-1185">Reference proteome</keyword>
<sequence length="169" mass="18421">MVSEFFLLLKEALNDPVKSQALADFELKLSMAGIIFLDDFLSMTRSVLNCYISTAPPVSSAWIATIEKLGGFEFLSGAPPSASLASSSAGGKQVGKLGSKRLNKLSSPKRGTSCLGEWLLSEERLGEVKVYFSNIGLYYDLISSAKAYFFDCKPIPYTPLLMNHTCSKK</sequence>
<comment type="caution">
    <text evidence="1">The sequence shown here is derived from an EMBL/GenBank/DDBJ whole genome shotgun (WGS) entry which is preliminary data.</text>
</comment>
<evidence type="ECO:0000313" key="1">
    <source>
        <dbReference type="EMBL" id="KAL1528749.1"/>
    </source>
</evidence>
<reference evidence="1 2" key="1">
    <citation type="journal article" date="2024" name="Science">
        <title>Giant polyketide synthase enzymes in the biosynthesis of giant marine polyether toxins.</title>
        <authorList>
            <person name="Fallon T.R."/>
            <person name="Shende V.V."/>
            <person name="Wierzbicki I.H."/>
            <person name="Pendleton A.L."/>
            <person name="Watervoot N.F."/>
            <person name="Auber R.P."/>
            <person name="Gonzalez D.J."/>
            <person name="Wisecaver J.H."/>
            <person name="Moore B.S."/>
        </authorList>
    </citation>
    <scope>NUCLEOTIDE SEQUENCE [LARGE SCALE GENOMIC DNA]</scope>
    <source>
        <strain evidence="1 2">12B1</strain>
    </source>
</reference>
<dbReference type="Proteomes" id="UP001515480">
    <property type="component" value="Unassembled WGS sequence"/>
</dbReference>
<dbReference type="AlphaFoldDB" id="A0AB34K304"/>
<name>A0AB34K304_PRYPA</name>
<protein>
    <submittedName>
        <fullName evidence="1">Uncharacterized protein</fullName>
    </submittedName>
</protein>
<evidence type="ECO:0000313" key="2">
    <source>
        <dbReference type="Proteomes" id="UP001515480"/>
    </source>
</evidence>
<organism evidence="1 2">
    <name type="scientific">Prymnesium parvum</name>
    <name type="common">Toxic golden alga</name>
    <dbReference type="NCBI Taxonomy" id="97485"/>
    <lineage>
        <taxon>Eukaryota</taxon>
        <taxon>Haptista</taxon>
        <taxon>Haptophyta</taxon>
        <taxon>Prymnesiophyceae</taxon>
        <taxon>Prymnesiales</taxon>
        <taxon>Prymnesiaceae</taxon>
        <taxon>Prymnesium</taxon>
    </lineage>
</organism>
<proteinExistence type="predicted"/>
<accession>A0AB34K304</accession>